<reference evidence="9" key="1">
    <citation type="submission" date="2016-09" db="EMBL/GenBank/DDBJ databases">
        <authorList>
            <person name="Hebert L."/>
            <person name="Moumen B."/>
        </authorList>
    </citation>
    <scope>NUCLEOTIDE SEQUENCE [LARGE SCALE GENOMIC DNA]</scope>
    <source>
        <strain evidence="9">OVI</strain>
    </source>
</reference>
<evidence type="ECO:0000256" key="3">
    <source>
        <dbReference type="ARBA" id="ARBA00022614"/>
    </source>
</evidence>
<accession>A0A1G4IFF3</accession>
<dbReference type="InterPro" id="IPR020422">
    <property type="entry name" value="TYR_PHOSPHATASE_DUAL_dom"/>
</dbReference>
<dbReference type="PROSITE" id="PS51450">
    <property type="entry name" value="LRR"/>
    <property type="match status" value="2"/>
</dbReference>
<dbReference type="PANTHER" id="PTHR10159:SF511">
    <property type="entry name" value="DUAL SPECIFICITY PROTEIN PHOSPHATASE 1"/>
    <property type="match status" value="1"/>
</dbReference>
<dbReference type="SMART" id="SM00195">
    <property type="entry name" value="DSPc"/>
    <property type="match status" value="1"/>
</dbReference>
<feature type="domain" description="Tyrosine specific protein phosphatases" evidence="8">
    <location>
        <begin position="329"/>
        <end position="389"/>
    </location>
</feature>
<dbReference type="RefSeq" id="XP_067081598.1">
    <property type="nucleotide sequence ID" value="XM_067225497.1"/>
</dbReference>
<dbReference type="Gene3D" id="3.90.190.10">
    <property type="entry name" value="Protein tyrosine phosphatase superfamily"/>
    <property type="match status" value="1"/>
</dbReference>
<dbReference type="GO" id="GO:0043409">
    <property type="term" value="P:negative regulation of MAPK cascade"/>
    <property type="evidence" value="ECO:0007669"/>
    <property type="project" value="TreeGrafter"/>
</dbReference>
<name>A0A1G4IFF3_TRYEQ</name>
<evidence type="ECO:0000313" key="10">
    <source>
        <dbReference type="Proteomes" id="UP000195570"/>
    </source>
</evidence>
<evidence type="ECO:0000256" key="5">
    <source>
        <dbReference type="ARBA" id="ARBA00022801"/>
    </source>
</evidence>
<dbReference type="GeneID" id="92376355"/>
<sequence length="414" mass="46629">MSRLLSPSVALSVENGFADIGEFCASSPDTSSSVSESLASAELPQLHQQHKLGGVDLNEVADELEEELVLCLSTGYCNLSQMGFVTTPANIPYESLVTLLLSGNQIKEISESLFTNGNFQFLCKLDLSSNCLESVPKSLFKLMKLEVLLLDHNNITRLPVSVDEQIGSQLLPALQRIGLEFNDLSRFPIELFKHCPSLEAVYLSQNLRMLNEPVSVKQLLQAAAVESSKENHRVLLKVDNKPVFVQQMYDEKWDEVLPWLDVELHKIYPDKVLSFLYLGSLRTAQTPLVYRDLDIGFILSAGRNMTVHVESGMRHLVLPIDDHPGEKLRPIFDMAFNFIDDAREEGKGVLLHCFAGLSRSVTIAVAYLMSRYNYKRDEAIEMIRRVRPSSQPNSGFMDILAQYEQELNNQKHHM</sequence>
<gene>
    <name evidence="9" type="ORF">TEOVI_000241500</name>
</gene>
<dbReference type="AlphaFoldDB" id="A0A1G4IFF3"/>
<dbReference type="PROSITE" id="PS50056">
    <property type="entry name" value="TYR_PHOSPHATASE_2"/>
    <property type="match status" value="1"/>
</dbReference>
<keyword evidence="10" id="KW-1185">Reference proteome</keyword>
<keyword evidence="4" id="KW-0677">Repeat</keyword>
<dbReference type="CDD" id="cd14498">
    <property type="entry name" value="DSP"/>
    <property type="match status" value="1"/>
</dbReference>
<dbReference type="InterPro" id="IPR029021">
    <property type="entry name" value="Prot-tyrosine_phosphatase-like"/>
</dbReference>
<dbReference type="InterPro" id="IPR003591">
    <property type="entry name" value="Leu-rich_rpt_typical-subtyp"/>
</dbReference>
<keyword evidence="5" id="KW-0378">Hydrolase</keyword>
<evidence type="ECO:0000259" key="8">
    <source>
        <dbReference type="PROSITE" id="PS50056"/>
    </source>
</evidence>
<evidence type="ECO:0000259" key="7">
    <source>
        <dbReference type="PROSITE" id="PS50054"/>
    </source>
</evidence>
<dbReference type="VEuPathDB" id="TriTrypDB:TEOVI_000241500"/>
<keyword evidence="3" id="KW-0433">Leucine-rich repeat</keyword>
<dbReference type="Gene3D" id="3.80.10.10">
    <property type="entry name" value="Ribonuclease Inhibitor"/>
    <property type="match status" value="1"/>
</dbReference>
<dbReference type="Pfam" id="PF13855">
    <property type="entry name" value="LRR_8"/>
    <property type="match status" value="1"/>
</dbReference>
<evidence type="ECO:0000313" key="9">
    <source>
        <dbReference type="EMBL" id="SCU70840.1"/>
    </source>
</evidence>
<dbReference type="GO" id="GO:0033550">
    <property type="term" value="F:MAP kinase tyrosine phosphatase activity"/>
    <property type="evidence" value="ECO:0007669"/>
    <property type="project" value="TreeGrafter"/>
</dbReference>
<dbReference type="Proteomes" id="UP000195570">
    <property type="component" value="Unassembled WGS sequence"/>
</dbReference>
<dbReference type="InterPro" id="IPR000340">
    <property type="entry name" value="Dual-sp_phosphatase_cat-dom"/>
</dbReference>
<evidence type="ECO:0000256" key="4">
    <source>
        <dbReference type="ARBA" id="ARBA00022737"/>
    </source>
</evidence>
<dbReference type="SMART" id="SM00369">
    <property type="entry name" value="LRR_TYP"/>
    <property type="match status" value="4"/>
</dbReference>
<dbReference type="PROSITE" id="PS50054">
    <property type="entry name" value="TYR_PHOSPHATASE_DUAL"/>
    <property type="match status" value="1"/>
</dbReference>
<dbReference type="EC" id="3.1.3.48" evidence="2"/>
<evidence type="ECO:0000256" key="6">
    <source>
        <dbReference type="ARBA" id="ARBA00022912"/>
    </source>
</evidence>
<dbReference type="GO" id="GO:0017017">
    <property type="term" value="F:MAP kinase tyrosine/serine/threonine phosphatase activity"/>
    <property type="evidence" value="ECO:0007669"/>
    <property type="project" value="TreeGrafter"/>
</dbReference>
<proteinExistence type="inferred from homology"/>
<dbReference type="InterPro" id="IPR001611">
    <property type="entry name" value="Leu-rich_rpt"/>
</dbReference>
<comment type="similarity">
    <text evidence="1">Belongs to the protein-tyrosine phosphatase family. Non-receptor class dual specificity subfamily.</text>
</comment>
<dbReference type="GO" id="GO:0005737">
    <property type="term" value="C:cytoplasm"/>
    <property type="evidence" value="ECO:0007669"/>
    <property type="project" value="TreeGrafter"/>
</dbReference>
<dbReference type="Pfam" id="PF00782">
    <property type="entry name" value="DSPc"/>
    <property type="match status" value="1"/>
</dbReference>
<protein>
    <recommendedName>
        <fullName evidence="2">protein-tyrosine-phosphatase</fullName>
        <ecNumber evidence="2">3.1.3.48</ecNumber>
    </recommendedName>
</protein>
<keyword evidence="6" id="KW-0904">Protein phosphatase</keyword>
<evidence type="ECO:0000256" key="2">
    <source>
        <dbReference type="ARBA" id="ARBA00013064"/>
    </source>
</evidence>
<dbReference type="SUPFAM" id="SSF52058">
    <property type="entry name" value="L domain-like"/>
    <property type="match status" value="1"/>
</dbReference>
<comment type="caution">
    <text evidence="9">The sequence shown here is derived from an EMBL/GenBank/DDBJ whole genome shotgun (WGS) entry which is preliminary data.</text>
</comment>
<dbReference type="EMBL" id="CZPT02001525">
    <property type="protein sequence ID" value="SCU70840.1"/>
    <property type="molecule type" value="Genomic_DNA"/>
</dbReference>
<dbReference type="InterPro" id="IPR032675">
    <property type="entry name" value="LRR_dom_sf"/>
</dbReference>
<dbReference type="PANTHER" id="PTHR10159">
    <property type="entry name" value="DUAL SPECIFICITY PROTEIN PHOSPHATASE"/>
    <property type="match status" value="1"/>
</dbReference>
<evidence type="ECO:0000256" key="1">
    <source>
        <dbReference type="ARBA" id="ARBA00008601"/>
    </source>
</evidence>
<feature type="domain" description="Tyrosine-protein phosphatase" evidence="7">
    <location>
        <begin position="268"/>
        <end position="409"/>
    </location>
</feature>
<dbReference type="InterPro" id="IPR000387">
    <property type="entry name" value="Tyr_Pase_dom"/>
</dbReference>
<dbReference type="GO" id="GO:0008330">
    <property type="term" value="F:protein tyrosine/threonine phosphatase activity"/>
    <property type="evidence" value="ECO:0007669"/>
    <property type="project" value="TreeGrafter"/>
</dbReference>
<dbReference type="SUPFAM" id="SSF52799">
    <property type="entry name" value="(Phosphotyrosine protein) phosphatases II"/>
    <property type="match status" value="1"/>
</dbReference>
<organism evidence="9 10">
    <name type="scientific">Trypanosoma equiperdum</name>
    <dbReference type="NCBI Taxonomy" id="5694"/>
    <lineage>
        <taxon>Eukaryota</taxon>
        <taxon>Discoba</taxon>
        <taxon>Euglenozoa</taxon>
        <taxon>Kinetoplastea</taxon>
        <taxon>Metakinetoplastina</taxon>
        <taxon>Trypanosomatida</taxon>
        <taxon>Trypanosomatidae</taxon>
        <taxon>Trypanosoma</taxon>
    </lineage>
</organism>